<reference evidence="4" key="1">
    <citation type="submission" date="2016-11" db="EMBL/GenBank/DDBJ databases">
        <authorList>
            <person name="Varghese N."/>
            <person name="Submissions S."/>
        </authorList>
    </citation>
    <scope>NUCLEOTIDE SEQUENCE [LARGE SCALE GENOMIC DNA]</scope>
    <source>
        <strain evidence="4">DSM 24724</strain>
    </source>
</reference>
<evidence type="ECO:0000313" key="4">
    <source>
        <dbReference type="Proteomes" id="UP000184028"/>
    </source>
</evidence>
<dbReference type="Gene3D" id="3.40.50.1820">
    <property type="entry name" value="alpha/beta hydrolase"/>
    <property type="match status" value="1"/>
</dbReference>
<dbReference type="AlphaFoldDB" id="A0A1M7MZA4"/>
<dbReference type="InterPro" id="IPR011042">
    <property type="entry name" value="6-blade_b-propeller_TolB-like"/>
</dbReference>
<dbReference type="SUPFAM" id="SSF53474">
    <property type="entry name" value="alpha/beta-Hydrolases"/>
    <property type="match status" value="1"/>
</dbReference>
<sequence>MKKSNRRNHNVAHFRESKIMVSIFLLLCFTSIAQLKKHLTQDDYSQWSTFSNVALSETGNWVSYKLNYENKEDTLFVKSTRQNKIYSFPKGANGKFLKGSIFTYQQPEKRLMLINLDTQRKIELSDVTRFEIVNNGKYIITLGNKYGSNSTMSIRDENGETIDVIEGVTTHVLNDKRDALIYSSDVSDNHSVGHIDLKKYKRDLIISENGHPFHNLTWQRNGNSIAFLKETDSLTKSNALLLYRVPQKKLIILEPHDLKEMPEMHIIAELKLTISDDGTKVFFGVKKNNSVSSDTKNNEVEIWNGNAPWVYPMEKSVGNWEDAAKLSVWFPENSICMPISFTELPNVQLTGKQDYAILSNPKSYAPHYKLDGDVDYYITDLKKNTRSLFLKQQPTDENNLIVFPYGNQIAYYRDTNWWLYDPDKNKQINLTSGIATVWDSKNDNFAPPISPYNCPGWSSDGKYILLYDTYDLWIAALDGSSCKRLTYGREKNIVFRISPYEFLHKFSAKYGGRSTAVFDLSKEIILEATDKDDSSTGYYIWNTKEGEKLLVHNDSAIDQIQKNKNNSYVFVEQKFDRSPVLLFKQEKNSKNTVLFASNPQQQRYNWGRSELVHYTNKTGQALKGILLYPSDFDKEKKYPMIVHIYEIRSAGLHRYTNPSQYNDEGFNVTNYTLNGYFVLLPDIVYESGNPGVSATACVLAAVKKVTDMGFVDPKKIGLTGHSFGGYESSFIITQTDVFSAAVSGAGISDIVRWYFSIGKDIKAPEAWRFESQLFRMGKTFYQDKDSYFRNSPILHAANITTPLLQWTGKEDPTVSWDQSIAFYIALRRLQKKHMLLVYPDEPHVVFNRNSQKDLTIRTQQWFDHYLKKQPPAAWITAGTRWD</sequence>
<name>A0A1M7MZA4_9FLAO</name>
<keyword evidence="3" id="KW-0031">Aminopeptidase</keyword>
<dbReference type="Proteomes" id="UP000184028">
    <property type="component" value="Unassembled WGS sequence"/>
</dbReference>
<dbReference type="InterPro" id="IPR029058">
    <property type="entry name" value="AB_hydrolase_fold"/>
</dbReference>
<evidence type="ECO:0000313" key="3">
    <source>
        <dbReference type="EMBL" id="SHM96398.1"/>
    </source>
</evidence>
<feature type="domain" description="Peptidase S9 prolyl oligopeptidase catalytic" evidence="2">
    <location>
        <begin position="698"/>
        <end position="868"/>
    </location>
</feature>
<organism evidence="3 4">
    <name type="scientific">Flavobacterium chilense</name>
    <dbReference type="NCBI Taxonomy" id="946677"/>
    <lineage>
        <taxon>Bacteria</taxon>
        <taxon>Pseudomonadati</taxon>
        <taxon>Bacteroidota</taxon>
        <taxon>Flavobacteriia</taxon>
        <taxon>Flavobacteriales</taxon>
        <taxon>Flavobacteriaceae</taxon>
        <taxon>Flavobacterium</taxon>
    </lineage>
</organism>
<dbReference type="EMBL" id="FRBT01000016">
    <property type="protein sequence ID" value="SHM96398.1"/>
    <property type="molecule type" value="Genomic_DNA"/>
</dbReference>
<keyword evidence="4" id="KW-1185">Reference proteome</keyword>
<dbReference type="InterPro" id="IPR001375">
    <property type="entry name" value="Peptidase_S9_cat"/>
</dbReference>
<dbReference type="Pfam" id="PF00326">
    <property type="entry name" value="Peptidase_S9"/>
    <property type="match status" value="1"/>
</dbReference>
<accession>A0A1M7MZA4</accession>
<dbReference type="SUPFAM" id="SSF82171">
    <property type="entry name" value="DPP6 N-terminal domain-like"/>
    <property type="match status" value="1"/>
</dbReference>
<keyword evidence="1" id="KW-0378">Hydrolase</keyword>
<dbReference type="Gene3D" id="2.120.10.30">
    <property type="entry name" value="TolB, C-terminal domain"/>
    <property type="match status" value="1"/>
</dbReference>
<dbReference type="PANTHER" id="PTHR42776:SF27">
    <property type="entry name" value="DIPEPTIDYL PEPTIDASE FAMILY MEMBER 6"/>
    <property type="match status" value="1"/>
</dbReference>
<evidence type="ECO:0000259" key="2">
    <source>
        <dbReference type="Pfam" id="PF00326"/>
    </source>
</evidence>
<dbReference type="STRING" id="946677.SAMN05444484_11613"/>
<keyword evidence="3" id="KW-0645">Protease</keyword>
<gene>
    <name evidence="3" type="ORF">SAMN05444484_11613</name>
</gene>
<dbReference type="GO" id="GO:0004252">
    <property type="term" value="F:serine-type endopeptidase activity"/>
    <property type="evidence" value="ECO:0007669"/>
    <property type="project" value="TreeGrafter"/>
</dbReference>
<protein>
    <submittedName>
        <fullName evidence="3">Dipeptidyl aminopeptidase/acylaminoacyl peptidase</fullName>
    </submittedName>
</protein>
<proteinExistence type="predicted"/>
<evidence type="ECO:0000256" key="1">
    <source>
        <dbReference type="ARBA" id="ARBA00022801"/>
    </source>
</evidence>
<dbReference type="GO" id="GO:0006508">
    <property type="term" value="P:proteolysis"/>
    <property type="evidence" value="ECO:0007669"/>
    <property type="project" value="InterPro"/>
</dbReference>
<dbReference type="PANTHER" id="PTHR42776">
    <property type="entry name" value="SERINE PEPTIDASE S9 FAMILY MEMBER"/>
    <property type="match status" value="1"/>
</dbReference>
<dbReference type="RefSeq" id="WP_073075593.1">
    <property type="nucleotide sequence ID" value="NZ_FRBT01000016.1"/>
</dbReference>
<dbReference type="GO" id="GO:0004177">
    <property type="term" value="F:aminopeptidase activity"/>
    <property type="evidence" value="ECO:0007669"/>
    <property type="project" value="UniProtKB-KW"/>
</dbReference>